<dbReference type="SUPFAM" id="SSF69118">
    <property type="entry name" value="AhpD-like"/>
    <property type="match status" value="1"/>
</dbReference>
<gene>
    <name evidence="2" type="ORF">FJU08_14780</name>
</gene>
<sequence>MSETVQSKPIHEFTLEPLEWHPYVTPVKLSEATPEQLSALKVTPSNTKVSDYVLVLAQEPETLAERTPLFNDIMYAPDGLSRGGREIGALAASFVNKCIYCAAVHANRYIQLEKRPDVIDAVYEKGLEADLPDFEQALFNFGVDLTAHPDHVGVYQFYHLREIGLDDLEILDLIHAVAIFGWANRLMHTLGEPHVKQ</sequence>
<proteinExistence type="predicted"/>
<dbReference type="OrthoDB" id="3667834at2"/>
<dbReference type="NCBIfam" id="TIGR01926">
    <property type="entry name" value="peroxid_rel"/>
    <property type="match status" value="1"/>
</dbReference>
<dbReference type="Proteomes" id="UP000318801">
    <property type="component" value="Unassembled WGS sequence"/>
</dbReference>
<keyword evidence="2" id="KW-0575">Peroxidase</keyword>
<evidence type="ECO:0000259" key="1">
    <source>
        <dbReference type="Pfam" id="PF02627"/>
    </source>
</evidence>
<reference evidence="2 3" key="1">
    <citation type="submission" date="2019-06" db="EMBL/GenBank/DDBJ databases">
        <authorList>
            <person name="Li M."/>
        </authorList>
    </citation>
    <scope>NUCLEOTIDE SEQUENCE [LARGE SCALE GENOMIC DNA]</scope>
    <source>
        <strain evidence="2 3">BGMRC2036</strain>
    </source>
</reference>
<dbReference type="InterPro" id="IPR029032">
    <property type="entry name" value="AhpD-like"/>
</dbReference>
<organism evidence="2 3">
    <name type="scientific">Martelella alba</name>
    <dbReference type="NCBI Taxonomy" id="2590451"/>
    <lineage>
        <taxon>Bacteria</taxon>
        <taxon>Pseudomonadati</taxon>
        <taxon>Pseudomonadota</taxon>
        <taxon>Alphaproteobacteria</taxon>
        <taxon>Hyphomicrobiales</taxon>
        <taxon>Aurantimonadaceae</taxon>
        <taxon>Martelella</taxon>
    </lineage>
</organism>
<dbReference type="InterPro" id="IPR003779">
    <property type="entry name" value="CMD-like"/>
</dbReference>
<keyword evidence="3" id="KW-1185">Reference proteome</keyword>
<name>A0A506U7Q3_9HYPH</name>
<comment type="caution">
    <text evidence="2">The sequence shown here is derived from an EMBL/GenBank/DDBJ whole genome shotgun (WGS) entry which is preliminary data.</text>
</comment>
<dbReference type="PANTHER" id="PTHR35446">
    <property type="entry name" value="SI:CH211-175M2.5"/>
    <property type="match status" value="1"/>
</dbReference>
<evidence type="ECO:0000313" key="2">
    <source>
        <dbReference type="EMBL" id="TPW29114.1"/>
    </source>
</evidence>
<dbReference type="Pfam" id="PF02627">
    <property type="entry name" value="CMD"/>
    <property type="match status" value="1"/>
</dbReference>
<feature type="domain" description="Carboxymuconolactone decarboxylase-like" evidence="1">
    <location>
        <begin position="60"/>
        <end position="122"/>
    </location>
</feature>
<keyword evidence="2" id="KW-0560">Oxidoreductase</keyword>
<protein>
    <submittedName>
        <fullName evidence="2">Peroxidase-related enzyme</fullName>
    </submittedName>
</protein>
<dbReference type="InterPro" id="IPR010195">
    <property type="entry name" value="Uncharacterised_peroxidase-rel"/>
</dbReference>
<accession>A0A506U7Q3</accession>
<dbReference type="AlphaFoldDB" id="A0A506U7Q3"/>
<dbReference type="PANTHER" id="PTHR35446:SF2">
    <property type="entry name" value="CARBOXYMUCONOLACTONE DECARBOXYLASE-LIKE DOMAIN-CONTAINING PROTEIN"/>
    <property type="match status" value="1"/>
</dbReference>
<dbReference type="GO" id="GO:0051920">
    <property type="term" value="F:peroxiredoxin activity"/>
    <property type="evidence" value="ECO:0007669"/>
    <property type="project" value="InterPro"/>
</dbReference>
<dbReference type="EMBL" id="VHLG01000010">
    <property type="protein sequence ID" value="TPW29114.1"/>
    <property type="molecule type" value="Genomic_DNA"/>
</dbReference>
<evidence type="ECO:0000313" key="3">
    <source>
        <dbReference type="Proteomes" id="UP000318801"/>
    </source>
</evidence>
<dbReference type="RefSeq" id="WP_141149790.1">
    <property type="nucleotide sequence ID" value="NZ_VHLG01000010.1"/>
</dbReference>
<dbReference type="Gene3D" id="1.20.1290.10">
    <property type="entry name" value="AhpD-like"/>
    <property type="match status" value="1"/>
</dbReference>